<dbReference type="EMBL" id="PIQN01000019">
    <property type="protein sequence ID" value="PKA41169.1"/>
    <property type="molecule type" value="Genomic_DNA"/>
</dbReference>
<dbReference type="Proteomes" id="UP000232164">
    <property type="component" value="Unassembled WGS sequence"/>
</dbReference>
<gene>
    <name evidence="1" type="ORF">CWR43_23360</name>
</gene>
<evidence type="ECO:0000313" key="1">
    <source>
        <dbReference type="EMBL" id="PKA41169.1"/>
    </source>
</evidence>
<reference evidence="1 2" key="2">
    <citation type="submission" date="2017-12" db="EMBL/GenBank/DDBJ databases">
        <title>Genome sequence of Rhizobium sullae HCNT1 isolated from Sulla coronaria nodules and featuring peculiar denitrification phenotypes.</title>
        <authorList>
            <person name="De Diego-Diaz B."/>
            <person name="Treu L."/>
            <person name="Campanaro S."/>
            <person name="Da Silva Duarte V."/>
            <person name="Basaglia M."/>
            <person name="Favaro L."/>
            <person name="Casella S."/>
            <person name="Squartini A."/>
        </authorList>
    </citation>
    <scope>NUCLEOTIDE SEQUENCE [LARGE SCALE GENOMIC DNA]</scope>
    <source>
        <strain evidence="1 2">HCNT1</strain>
    </source>
</reference>
<dbReference type="AlphaFoldDB" id="A0A2N0D502"/>
<evidence type="ECO:0000313" key="2">
    <source>
        <dbReference type="Proteomes" id="UP000232164"/>
    </source>
</evidence>
<sequence length="262" mass="30496">MRFDNDPGSGSADNQEIFVSIELTIVATRRPELLRATLQSFNEKMFKNFSFSRVSMNVDKLWGDEEDERNCIEVLKSFYPQAIVYAPPVPGFAAAVKRLWLNSEADFVFHMEDDWELLEEIPAGILDLFGEKSISQVSLMTKEKNWSVERRGMFHYARKNYRFLGFELPIRLKYPNFTTSPAFLRGDFARGWGKLLDETLDPEKQVRSLRNPQLMQYVSKFRNRLYVGKSEYCVAEDTGRVWRDRMGIEKVVVDDASAWLSK</sequence>
<dbReference type="STRING" id="1041146.GCA_000427985_02818"/>
<organism evidence="1 2">
    <name type="scientific">Rhizobium sullae</name>
    <name type="common">Rhizobium hedysari</name>
    <dbReference type="NCBI Taxonomy" id="50338"/>
    <lineage>
        <taxon>Bacteria</taxon>
        <taxon>Pseudomonadati</taxon>
        <taxon>Pseudomonadota</taxon>
        <taxon>Alphaproteobacteria</taxon>
        <taxon>Hyphomicrobiales</taxon>
        <taxon>Rhizobiaceae</taxon>
        <taxon>Rhizobium/Agrobacterium group</taxon>
        <taxon>Rhizobium</taxon>
    </lineage>
</organism>
<name>A0A2N0D502_RHISU</name>
<proteinExistence type="predicted"/>
<evidence type="ECO:0008006" key="3">
    <source>
        <dbReference type="Google" id="ProtNLM"/>
    </source>
</evidence>
<comment type="caution">
    <text evidence="1">The sequence shown here is derived from an EMBL/GenBank/DDBJ whole genome shotgun (WGS) entry which is preliminary data.</text>
</comment>
<protein>
    <recommendedName>
        <fullName evidence="3">Glycosyl transferase family 2</fullName>
    </recommendedName>
</protein>
<accession>A0A2N0D502</accession>
<reference evidence="1 2" key="1">
    <citation type="submission" date="2017-11" db="EMBL/GenBank/DDBJ databases">
        <authorList>
            <person name="Han C.G."/>
        </authorList>
    </citation>
    <scope>NUCLEOTIDE SEQUENCE [LARGE SCALE GENOMIC DNA]</scope>
    <source>
        <strain evidence="1 2">HCNT1</strain>
    </source>
</reference>